<organism evidence="2">
    <name type="scientific">Catovirus CTV1</name>
    <dbReference type="NCBI Taxonomy" id="1977631"/>
    <lineage>
        <taxon>Viruses</taxon>
        <taxon>Varidnaviria</taxon>
        <taxon>Bamfordvirae</taxon>
        <taxon>Nucleocytoviricota</taxon>
        <taxon>Megaviricetes</taxon>
        <taxon>Imitervirales</taxon>
        <taxon>Mimiviridae</taxon>
        <taxon>Klosneuvirinae</taxon>
        <taxon>Catovirus</taxon>
    </lineage>
</organism>
<dbReference type="CDD" id="cd00161">
    <property type="entry name" value="beta-trefoil_Ricin-like"/>
    <property type="match status" value="1"/>
</dbReference>
<proteinExistence type="predicted"/>
<dbReference type="InterPro" id="IPR035992">
    <property type="entry name" value="Ricin_B-like_lectins"/>
</dbReference>
<dbReference type="Gene3D" id="2.80.10.50">
    <property type="match status" value="2"/>
</dbReference>
<dbReference type="SMART" id="SM00458">
    <property type="entry name" value="RICIN"/>
    <property type="match status" value="1"/>
</dbReference>
<dbReference type="EMBL" id="KY684083">
    <property type="protein sequence ID" value="ARF08201.1"/>
    <property type="molecule type" value="Genomic_DNA"/>
</dbReference>
<dbReference type="SUPFAM" id="SSF50370">
    <property type="entry name" value="Ricin B-like lectins"/>
    <property type="match status" value="1"/>
</dbReference>
<accession>A0A1V0S930</accession>
<sequence length="454" mass="52663">MIILLLLVYLSSFVQSSVIPQVCVTENSLVFSYINTGNTTVNLDSQLYSNGQIIPYVLPQYFLPGHNRAIFSVNKFLLCDRKYDSIAEMDAIFDDNKFSLRVFPDSGVSGIVAYYYDRKNVYRSVVMKRKNDNLWYADNLNNNKLNYIDTIRITYTDNRYSIVKVNNSPQGLLYDISKTYVDLSSDKLSFRIIPDVGADNVYFNCAKSSGNVHYRLTSTSPTLWESNESVNHNECLNSNITMKIGGTTSSFNVNFMDRNKNICNRLHLKNDICDIDTWCNNLNGIYWIIDNESKSFKSIDHKFSTNCTFNQDKYTTYYTISSFWNGRIMDIKDGVLVRGTGLQLWDYVEGANQLWYVQYIQNNGTYYIKTALNHKCVTAFENTVRMEDCNNSDQQEFYINEIKKDVYEIESKIYAKCIDIKDWNPGNGAELQLWSCTKYENQLFKFIEYGHIII</sequence>
<dbReference type="PROSITE" id="PS50231">
    <property type="entry name" value="RICIN_B_LECTIN"/>
    <property type="match status" value="1"/>
</dbReference>
<feature type="domain" description="Ricin B lectin" evidence="1">
    <location>
        <begin position="315"/>
        <end position="447"/>
    </location>
</feature>
<evidence type="ECO:0000259" key="1">
    <source>
        <dbReference type="SMART" id="SM00458"/>
    </source>
</evidence>
<dbReference type="Pfam" id="PF14200">
    <property type="entry name" value="RicinB_lectin_2"/>
    <property type="match status" value="1"/>
</dbReference>
<name>A0A1V0S930_9VIRU</name>
<dbReference type="InterPro" id="IPR000772">
    <property type="entry name" value="Ricin_B_lectin"/>
</dbReference>
<keyword evidence="2" id="KW-0430">Lectin</keyword>
<reference evidence="2" key="1">
    <citation type="journal article" date="2017" name="Science">
        <title>Giant viruses with an expanded complement of translation system components.</title>
        <authorList>
            <person name="Schulz F."/>
            <person name="Yutin N."/>
            <person name="Ivanova N.N."/>
            <person name="Ortega D.R."/>
            <person name="Lee T.K."/>
            <person name="Vierheilig J."/>
            <person name="Daims H."/>
            <person name="Horn M."/>
            <person name="Wagner M."/>
            <person name="Jensen G.J."/>
            <person name="Kyrpides N.C."/>
            <person name="Koonin E.V."/>
            <person name="Woyke T."/>
        </authorList>
    </citation>
    <scope>NUCLEOTIDE SEQUENCE</scope>
    <source>
        <strain evidence="2">CTV1</strain>
    </source>
</reference>
<dbReference type="GO" id="GO:0030246">
    <property type="term" value="F:carbohydrate binding"/>
    <property type="evidence" value="ECO:0007669"/>
    <property type="project" value="UniProtKB-KW"/>
</dbReference>
<evidence type="ECO:0000313" key="2">
    <source>
        <dbReference type="EMBL" id="ARF08201.1"/>
    </source>
</evidence>
<gene>
    <name evidence="2" type="ORF">Catovirus_1_251</name>
</gene>
<protein>
    <submittedName>
        <fullName evidence="2">Ricin-type beta-trefoil lectin domain-like protein</fullName>
    </submittedName>
</protein>